<dbReference type="RefSeq" id="WP_134482703.1">
    <property type="nucleotide sequence ID" value="NZ_LR216287.1"/>
</dbReference>
<dbReference type="KEGG" id="nfn:NFRAN_0284"/>
<evidence type="ECO:0000313" key="1">
    <source>
        <dbReference type="EMBL" id="VFJ12605.1"/>
    </source>
</evidence>
<accession>A0A484I4K9</accession>
<evidence type="ECO:0000313" key="2">
    <source>
        <dbReference type="Proteomes" id="UP000294299"/>
    </source>
</evidence>
<dbReference type="Proteomes" id="UP000294299">
    <property type="component" value="Chromosome NFRAN"/>
</dbReference>
<protein>
    <submittedName>
        <fullName evidence="1">Uncharacterized protein</fullName>
    </submittedName>
</protein>
<keyword evidence="2" id="KW-1185">Reference proteome</keyword>
<gene>
    <name evidence="1" type="ORF">NFRAN_0284</name>
</gene>
<name>A0A484I4K9_9ARCH</name>
<dbReference type="GeneID" id="39419847"/>
<organism evidence="1 2">
    <name type="scientific">Candidatus Nitrosocosmicus franklandianus</name>
    <dbReference type="NCBI Taxonomy" id="1798806"/>
    <lineage>
        <taxon>Archaea</taxon>
        <taxon>Nitrososphaerota</taxon>
        <taxon>Nitrososphaeria</taxon>
        <taxon>Nitrososphaerales</taxon>
        <taxon>Nitrososphaeraceae</taxon>
        <taxon>Candidatus Nitrosocosmicus</taxon>
    </lineage>
</organism>
<reference evidence="1 2" key="1">
    <citation type="submission" date="2019-02" db="EMBL/GenBank/DDBJ databases">
        <authorList>
            <person name="Lehtovirta-Morley E L."/>
        </authorList>
    </citation>
    <scope>NUCLEOTIDE SEQUENCE [LARGE SCALE GENOMIC DNA]</scope>
    <source>
        <strain evidence="1">NFRAN1</strain>
    </source>
</reference>
<dbReference type="EMBL" id="LR216287">
    <property type="protein sequence ID" value="VFJ12605.1"/>
    <property type="molecule type" value="Genomic_DNA"/>
</dbReference>
<proteinExistence type="predicted"/>
<dbReference type="OrthoDB" id="383347at2157"/>
<sequence length="67" mass="7578">MSSTRLNQDFRQDHDKLCYAFGCDNEHSEKINVSAGTFGTITLKLCNKCVNLFKDSNTLSSRGIFQK</sequence>
<dbReference type="AlphaFoldDB" id="A0A484I4K9"/>